<dbReference type="GO" id="GO:0003677">
    <property type="term" value="F:DNA binding"/>
    <property type="evidence" value="ECO:0007669"/>
    <property type="project" value="UniProtKB-KW"/>
</dbReference>
<evidence type="ECO:0000256" key="4">
    <source>
        <dbReference type="SAM" id="MobiDB-lite"/>
    </source>
</evidence>
<dbReference type="SUPFAM" id="SSF52540">
    <property type="entry name" value="P-loop containing nucleoside triphosphate hydrolases"/>
    <property type="match status" value="1"/>
</dbReference>
<dbReference type="SMART" id="SM00421">
    <property type="entry name" value="HTH_LUXR"/>
    <property type="match status" value="1"/>
</dbReference>
<keyword evidence="3" id="KW-0804">Transcription</keyword>
<dbReference type="InterPro" id="IPR000792">
    <property type="entry name" value="Tscrpt_reg_LuxR_C"/>
</dbReference>
<comment type="caution">
    <text evidence="6">The sequence shown here is derived from an EMBL/GenBank/DDBJ whole genome shotgun (WGS) entry which is preliminary data.</text>
</comment>
<evidence type="ECO:0000259" key="5">
    <source>
        <dbReference type="PROSITE" id="PS50043"/>
    </source>
</evidence>
<reference evidence="6 7" key="1">
    <citation type="submission" date="2020-04" db="EMBL/GenBank/DDBJ databases">
        <title>MicrobeNet Type strains.</title>
        <authorList>
            <person name="Nicholson A.C."/>
        </authorList>
    </citation>
    <scope>NUCLEOTIDE SEQUENCE [LARGE SCALE GENOMIC DNA]</scope>
    <source>
        <strain evidence="6 7">DSM 45078</strain>
    </source>
</reference>
<dbReference type="InterPro" id="IPR027417">
    <property type="entry name" value="P-loop_NTPase"/>
</dbReference>
<dbReference type="PANTHER" id="PTHR44688">
    <property type="entry name" value="DNA-BINDING TRANSCRIPTIONAL ACTIVATOR DEVR_DOSR"/>
    <property type="match status" value="1"/>
</dbReference>
<keyword evidence="7" id="KW-1185">Reference proteome</keyword>
<dbReference type="PANTHER" id="PTHR44688:SF16">
    <property type="entry name" value="DNA-BINDING TRANSCRIPTIONAL ACTIVATOR DEVR_DOSR"/>
    <property type="match status" value="1"/>
</dbReference>
<protein>
    <recommendedName>
        <fullName evidence="5">HTH luxR-type domain-containing protein</fullName>
    </recommendedName>
</protein>
<dbReference type="Pfam" id="PF00196">
    <property type="entry name" value="GerE"/>
    <property type="match status" value="1"/>
</dbReference>
<dbReference type="Pfam" id="PF25873">
    <property type="entry name" value="WHD_MalT"/>
    <property type="match status" value="1"/>
</dbReference>
<feature type="region of interest" description="Disordered" evidence="4">
    <location>
        <begin position="1"/>
        <end position="23"/>
    </location>
</feature>
<evidence type="ECO:0000313" key="6">
    <source>
        <dbReference type="EMBL" id="NKY33370.1"/>
    </source>
</evidence>
<dbReference type="InterPro" id="IPR016032">
    <property type="entry name" value="Sig_transdc_resp-reg_C-effctor"/>
</dbReference>
<sequence length="876" mass="94028">MTTSPTLDPTGRPLSRARPRSHIPVFPFDPVSRPRLHTGLDTVVDRRNGGVLLVCGAVGVGKTVAVADWVTTHLPRSHPEARIAWLTVRDQTALWPELRTRLCVPAAGSGQPAAGVGEAEAILTALGDSADPTVVVIDDAHLITDPLALAGLEYFLQHAPPAVTTVLCARFDPPIRWHLLQLHSRLTRWSAHDLALSSADASRLCAGHECALDDQSLHTLMDLTEGWAALVRIAAIYLTASSSENSDALTALARPPHAFADLLVGELIDTLSPALRQFLTCTSVPEEFTEQLADDLVGGGAAHLLYELDRINFPMTSLSRSGKVWYSYHPMLRAYFLAEANRLGPDLCADLHLRAARRLTTIGELQAALAHLLAVPDHRELGSFLAEHALALVFADHGESLFDALATAAPDVLTDPFLRLLQATDALLRGGSGTAQAYRDSARLLADDDPHSLAGPYRLEALTAAVDAELAVASGTDSDPIVFPQRMPPADRPDLDGYLAVTTGTALALRGEIARGEERLRIALSRTRSRCHPRLRLIAVTRLAVTAGLAGSITTMRQRAERACAIARDHDLLDLPETVHATALEAYGAYLQGSDPHPEQIRVLCAEHIRRDGTPGPVAGRLPHVVGNLLDCQCGDDPAATDRLRRSIGRLLDADPAPVLGGSLVSAAVWALLGSGDTSAARQLTERARAVLGFIPDTVLSTAALTSVGGNHQTVLGQVEPVLAATSGAHPVARLTGWLLHARAHRELGNDSKTREAVDNALRIGAAHRVARPFFDVPGTVDLLDYYAGCFGQCSAFADTIRAGHRPRRRVQHPPLTATELRILQQLPSGRTTQHIADDLSVSINTVKTHLRGIYAKLGTRSRMEALQEARRSGLL</sequence>
<dbReference type="InterPro" id="IPR036388">
    <property type="entry name" value="WH-like_DNA-bd_sf"/>
</dbReference>
<gene>
    <name evidence="6" type="ORF">HGA13_09845</name>
</gene>
<organism evidence="6 7">
    <name type="scientific">Nocardia speluncae</name>
    <dbReference type="NCBI Taxonomy" id="419477"/>
    <lineage>
        <taxon>Bacteria</taxon>
        <taxon>Bacillati</taxon>
        <taxon>Actinomycetota</taxon>
        <taxon>Actinomycetes</taxon>
        <taxon>Mycobacteriales</taxon>
        <taxon>Nocardiaceae</taxon>
        <taxon>Nocardia</taxon>
    </lineage>
</organism>
<dbReference type="InterPro" id="IPR059106">
    <property type="entry name" value="WHD_MalT"/>
</dbReference>
<evidence type="ECO:0000313" key="7">
    <source>
        <dbReference type="Proteomes" id="UP000565715"/>
    </source>
</evidence>
<dbReference type="AlphaFoldDB" id="A0A846XF63"/>
<dbReference type="RefSeq" id="WP_157112685.1">
    <property type="nucleotide sequence ID" value="NZ_JAAXOO010000002.1"/>
</dbReference>
<name>A0A846XF63_9NOCA</name>
<dbReference type="PROSITE" id="PS50043">
    <property type="entry name" value="HTH_LUXR_2"/>
    <property type="match status" value="1"/>
</dbReference>
<evidence type="ECO:0000256" key="2">
    <source>
        <dbReference type="ARBA" id="ARBA00023125"/>
    </source>
</evidence>
<proteinExistence type="predicted"/>
<dbReference type="GO" id="GO:0006355">
    <property type="term" value="P:regulation of DNA-templated transcription"/>
    <property type="evidence" value="ECO:0007669"/>
    <property type="project" value="InterPro"/>
</dbReference>
<dbReference type="PRINTS" id="PR00038">
    <property type="entry name" value="HTHLUXR"/>
</dbReference>
<dbReference type="EMBL" id="JAAXOO010000002">
    <property type="protein sequence ID" value="NKY33370.1"/>
    <property type="molecule type" value="Genomic_DNA"/>
</dbReference>
<keyword evidence="2" id="KW-0238">DNA-binding</keyword>
<dbReference type="SUPFAM" id="SSF46894">
    <property type="entry name" value="C-terminal effector domain of the bipartite response regulators"/>
    <property type="match status" value="1"/>
</dbReference>
<evidence type="ECO:0000256" key="3">
    <source>
        <dbReference type="ARBA" id="ARBA00023163"/>
    </source>
</evidence>
<feature type="domain" description="HTH luxR-type" evidence="5">
    <location>
        <begin position="809"/>
        <end position="874"/>
    </location>
</feature>
<dbReference type="Gene3D" id="3.40.50.300">
    <property type="entry name" value="P-loop containing nucleotide triphosphate hydrolases"/>
    <property type="match status" value="1"/>
</dbReference>
<dbReference type="Proteomes" id="UP000565715">
    <property type="component" value="Unassembled WGS sequence"/>
</dbReference>
<dbReference type="Gene3D" id="1.10.10.10">
    <property type="entry name" value="Winged helix-like DNA-binding domain superfamily/Winged helix DNA-binding domain"/>
    <property type="match status" value="1"/>
</dbReference>
<accession>A0A846XF63</accession>
<evidence type="ECO:0000256" key="1">
    <source>
        <dbReference type="ARBA" id="ARBA00023015"/>
    </source>
</evidence>
<dbReference type="CDD" id="cd06170">
    <property type="entry name" value="LuxR_C_like"/>
    <property type="match status" value="1"/>
</dbReference>
<keyword evidence="1" id="KW-0805">Transcription regulation</keyword>